<evidence type="ECO:0000256" key="1">
    <source>
        <dbReference type="SAM" id="Phobius"/>
    </source>
</evidence>
<protein>
    <submittedName>
        <fullName evidence="2">Uncharacterized protein</fullName>
    </submittedName>
</protein>
<proteinExistence type="predicted"/>
<reference evidence="2" key="1">
    <citation type="journal article" date="2021" name="Nat. Commun.">
        <title>Genetic determinants of endophytism in the Arabidopsis root mycobiome.</title>
        <authorList>
            <person name="Mesny F."/>
            <person name="Miyauchi S."/>
            <person name="Thiergart T."/>
            <person name="Pickel B."/>
            <person name="Atanasova L."/>
            <person name="Karlsson M."/>
            <person name="Huettel B."/>
            <person name="Barry K.W."/>
            <person name="Haridas S."/>
            <person name="Chen C."/>
            <person name="Bauer D."/>
            <person name="Andreopoulos W."/>
            <person name="Pangilinan J."/>
            <person name="LaButti K."/>
            <person name="Riley R."/>
            <person name="Lipzen A."/>
            <person name="Clum A."/>
            <person name="Drula E."/>
            <person name="Henrissat B."/>
            <person name="Kohler A."/>
            <person name="Grigoriev I.V."/>
            <person name="Martin F.M."/>
            <person name="Hacquard S."/>
        </authorList>
    </citation>
    <scope>NUCLEOTIDE SEQUENCE</scope>
    <source>
        <strain evidence="2">MPI-CAGE-AT-0021</strain>
    </source>
</reference>
<gene>
    <name evidence="2" type="ORF">B0J13DRAFT_621753</name>
</gene>
<evidence type="ECO:0000313" key="3">
    <source>
        <dbReference type="Proteomes" id="UP000717696"/>
    </source>
</evidence>
<accession>A0A9P9J858</accession>
<keyword evidence="3" id="KW-1185">Reference proteome</keyword>
<keyword evidence="1" id="KW-0472">Membrane</keyword>
<comment type="caution">
    <text evidence="2">The sequence shown here is derived from an EMBL/GenBank/DDBJ whole genome shotgun (WGS) entry which is preliminary data.</text>
</comment>
<sequence length="402" mass="44501">MTWDSGMLDSHTHLGVNAPAGDRVSVRKKVTCSPVNVDDLITSTKGDGIVVIELQKLLNLNSSTPFTFQANRSTANGYSAVGGFYPGVLKSQGWAWPFNHAHADLSFCLIIQNSVAYPEAVYDPLFWANTSSTQKGVDGEVAYFGNNYFNILAYLEQVQLCNPRAAKCTNTTDPATALLELEALELNIKQRMTLSRTASLLGLINVASLGPQSLGAASLLARDQTYADIVSTSLPPDQWQKEARLWFETGLAMLQAHIIRFLGRIDLSSPVIYGRFLIYQPLAELPPGPERDAARTICRNQKIATTDRFQNFRVLDLMLVFALSLCIILTSLLLERCVKIVRRRWVTHTGQSRELAWDMDSKFWLLHVALGSVGVGPWRRGGKTMDSSIPVVDESPLVDWPT</sequence>
<dbReference type="OrthoDB" id="3540210at2759"/>
<dbReference type="EMBL" id="JAGMUU010000008">
    <property type="protein sequence ID" value="KAH7146809.1"/>
    <property type="molecule type" value="Genomic_DNA"/>
</dbReference>
<keyword evidence="1" id="KW-0812">Transmembrane</keyword>
<dbReference type="AlphaFoldDB" id="A0A9P9J858"/>
<dbReference type="Proteomes" id="UP000717696">
    <property type="component" value="Unassembled WGS sequence"/>
</dbReference>
<evidence type="ECO:0000313" key="2">
    <source>
        <dbReference type="EMBL" id="KAH7146809.1"/>
    </source>
</evidence>
<name>A0A9P9J858_9HYPO</name>
<organism evidence="2 3">
    <name type="scientific">Dactylonectria estremocensis</name>
    <dbReference type="NCBI Taxonomy" id="1079267"/>
    <lineage>
        <taxon>Eukaryota</taxon>
        <taxon>Fungi</taxon>
        <taxon>Dikarya</taxon>
        <taxon>Ascomycota</taxon>
        <taxon>Pezizomycotina</taxon>
        <taxon>Sordariomycetes</taxon>
        <taxon>Hypocreomycetidae</taxon>
        <taxon>Hypocreales</taxon>
        <taxon>Nectriaceae</taxon>
        <taxon>Dactylonectria</taxon>
    </lineage>
</organism>
<feature type="transmembrane region" description="Helical" evidence="1">
    <location>
        <begin position="314"/>
        <end position="334"/>
    </location>
</feature>
<keyword evidence="1" id="KW-1133">Transmembrane helix</keyword>